<evidence type="ECO:0000313" key="1">
    <source>
        <dbReference type="EMBL" id="KAK2549535.1"/>
    </source>
</evidence>
<sequence length="115" mass="13746">MLHFQDEKPKGRKIDSIVKQEPKTHRDETNAKANEFVGIGDCNWQSRYFLWVYNQEIGLTLPHFGFWQFVINLGRVWKLVFLSYKKQFSGKTIVNHVHYKKKNLFKLVDFLTVEL</sequence>
<evidence type="ECO:0000313" key="2">
    <source>
        <dbReference type="Proteomes" id="UP001249851"/>
    </source>
</evidence>
<protein>
    <submittedName>
        <fullName evidence="1">Uncharacterized protein</fullName>
    </submittedName>
</protein>
<keyword evidence="2" id="KW-1185">Reference proteome</keyword>
<gene>
    <name evidence="1" type="ORF">P5673_029918</name>
</gene>
<accession>A0AAD9PVQ0</accession>
<dbReference type="Proteomes" id="UP001249851">
    <property type="component" value="Unassembled WGS sequence"/>
</dbReference>
<reference evidence="1" key="2">
    <citation type="journal article" date="2023" name="Science">
        <title>Genomic signatures of disease resistance in endangered staghorn corals.</title>
        <authorList>
            <person name="Vollmer S.V."/>
            <person name="Selwyn J.D."/>
            <person name="Despard B.A."/>
            <person name="Roesel C.L."/>
        </authorList>
    </citation>
    <scope>NUCLEOTIDE SEQUENCE</scope>
    <source>
        <strain evidence="1">K2</strain>
    </source>
</reference>
<reference evidence="1" key="1">
    <citation type="journal article" date="2023" name="G3 (Bethesda)">
        <title>Whole genome assembly and annotation of the endangered Caribbean coral Acropora cervicornis.</title>
        <authorList>
            <person name="Selwyn J.D."/>
            <person name="Vollmer S.V."/>
        </authorList>
    </citation>
    <scope>NUCLEOTIDE SEQUENCE</scope>
    <source>
        <strain evidence="1">K2</strain>
    </source>
</reference>
<comment type="caution">
    <text evidence="1">The sequence shown here is derived from an EMBL/GenBank/DDBJ whole genome shotgun (WGS) entry which is preliminary data.</text>
</comment>
<name>A0AAD9PVQ0_ACRCE</name>
<dbReference type="AlphaFoldDB" id="A0AAD9PVQ0"/>
<proteinExistence type="predicted"/>
<organism evidence="1 2">
    <name type="scientific">Acropora cervicornis</name>
    <name type="common">Staghorn coral</name>
    <dbReference type="NCBI Taxonomy" id="6130"/>
    <lineage>
        <taxon>Eukaryota</taxon>
        <taxon>Metazoa</taxon>
        <taxon>Cnidaria</taxon>
        <taxon>Anthozoa</taxon>
        <taxon>Hexacorallia</taxon>
        <taxon>Scleractinia</taxon>
        <taxon>Astrocoeniina</taxon>
        <taxon>Acroporidae</taxon>
        <taxon>Acropora</taxon>
    </lineage>
</organism>
<dbReference type="EMBL" id="JARQWQ010000124">
    <property type="protein sequence ID" value="KAK2549535.1"/>
    <property type="molecule type" value="Genomic_DNA"/>
</dbReference>